<protein>
    <recommendedName>
        <fullName evidence="8">Sphingomyelin phosphodiesterase 4</fullName>
    </recommendedName>
</protein>
<feature type="transmembrane region" description="Helical" evidence="6">
    <location>
        <begin position="848"/>
        <end position="867"/>
    </location>
</feature>
<feature type="region of interest" description="Disordered" evidence="5">
    <location>
        <begin position="1"/>
        <end position="54"/>
    </location>
</feature>
<feature type="compositionally biased region" description="Low complexity" evidence="5">
    <location>
        <begin position="10"/>
        <end position="36"/>
    </location>
</feature>
<evidence type="ECO:0000256" key="3">
    <source>
        <dbReference type="ARBA" id="ARBA00022989"/>
    </source>
</evidence>
<accession>A0A7S0DCF3</accession>
<dbReference type="GO" id="GO:0050290">
    <property type="term" value="F:sphingomyelin phosphodiesterase D activity"/>
    <property type="evidence" value="ECO:0007669"/>
    <property type="project" value="InterPro"/>
</dbReference>
<proteinExistence type="predicted"/>
<feature type="region of interest" description="Disordered" evidence="5">
    <location>
        <begin position="334"/>
        <end position="357"/>
    </location>
</feature>
<dbReference type="InterPro" id="IPR024129">
    <property type="entry name" value="Sphingomy_SMPD4"/>
</dbReference>
<dbReference type="PANTHER" id="PTHR12988:SF6">
    <property type="entry name" value="SPHINGOMYELIN PHOSPHODIESTERASE 4"/>
    <property type="match status" value="1"/>
</dbReference>
<dbReference type="GO" id="GO:0006685">
    <property type="term" value="P:sphingomyelin catabolic process"/>
    <property type="evidence" value="ECO:0007669"/>
    <property type="project" value="TreeGrafter"/>
</dbReference>
<evidence type="ECO:0000313" key="7">
    <source>
        <dbReference type="EMBL" id="CAD8449729.1"/>
    </source>
</evidence>
<feature type="region of interest" description="Disordered" evidence="5">
    <location>
        <begin position="763"/>
        <end position="788"/>
    </location>
</feature>
<dbReference type="PANTHER" id="PTHR12988">
    <property type="entry name" value="SPHINGOMYELIN PHOSPHODIESTERASE 4"/>
    <property type="match status" value="1"/>
</dbReference>
<dbReference type="GO" id="GO:0046475">
    <property type="term" value="P:glycerophospholipid catabolic process"/>
    <property type="evidence" value="ECO:0007669"/>
    <property type="project" value="TreeGrafter"/>
</dbReference>
<feature type="compositionally biased region" description="Low complexity" evidence="5">
    <location>
        <begin position="536"/>
        <end position="551"/>
    </location>
</feature>
<evidence type="ECO:0000256" key="2">
    <source>
        <dbReference type="ARBA" id="ARBA00022692"/>
    </source>
</evidence>
<dbReference type="GO" id="GO:0016020">
    <property type="term" value="C:membrane"/>
    <property type="evidence" value="ECO:0007669"/>
    <property type="project" value="UniProtKB-SubCell"/>
</dbReference>
<evidence type="ECO:0000256" key="6">
    <source>
        <dbReference type="SAM" id="Phobius"/>
    </source>
</evidence>
<evidence type="ECO:0008006" key="8">
    <source>
        <dbReference type="Google" id="ProtNLM"/>
    </source>
</evidence>
<keyword evidence="2 6" id="KW-0812">Transmembrane</keyword>
<name>A0A7S0DCF3_MICPS</name>
<organism evidence="7">
    <name type="scientific">Micromonas pusilla</name>
    <name type="common">Picoplanktonic green alga</name>
    <name type="synonym">Chromulina pusilla</name>
    <dbReference type="NCBI Taxonomy" id="38833"/>
    <lineage>
        <taxon>Eukaryota</taxon>
        <taxon>Viridiplantae</taxon>
        <taxon>Chlorophyta</taxon>
        <taxon>Mamiellophyceae</taxon>
        <taxon>Mamiellales</taxon>
        <taxon>Mamiellaceae</taxon>
        <taxon>Micromonas</taxon>
    </lineage>
</organism>
<comment type="subcellular location">
    <subcellularLocation>
        <location evidence="1">Membrane</location>
        <topology evidence="1">Single-pass membrane protein</topology>
    </subcellularLocation>
</comment>
<sequence>MDGLRAEFFGTGTPRSTTPGSGAGPSRAGVGASNSVGGVGGSPRHDSGGATKQPTTFEELNSILRGRHSSLSHRINSVLRVLENNRDNLRGFFSACYQPLLWSIFNFDDGANGWLQSVSAGRQDRNSEREAWMLIDFLSPTGPLMKAVLAADADGLMQFAFPLERLPVRTQRRLQTDPALLNQRLPYRNCVQRDAHGRFHVHLGLYHYFLFWSAYYACSEARGSVSLTNDRRRHGRQGSPYGSGSGRPQWMDGLLGRSQKIHPYRELLLSHLEYFLPRGPASIGRGTSRGMGARGGGGWSRPSELFYRAGNVSQGEMLVSIMIEFWLPGVEEPLRSEDPSRSPYGVGADGRSRGFAVGSRYGDPTGLQQQYSYYNPPNDDLVNAVSLLTTYLFAETSEGGGAKKKTTGSVTADGERLSPRSPPASGGNGTPFARGSARRTPSPADRERDSVEEVERAKEMLQKPLYRFLCEAFTQWPTESTASLLPLLTLWVTYLTPWTLEFPKPFRLSRSSGSPTSTLSRGLEAVTAVATERKPSSPAFADDSSPLSGASGSRGGRRGRPRHQIDKAHVLHNLPFYCELMRHFLELCCKRVPVDAEGTANALLSVLRVLASIPELLELLEDVETAYNKFALVDPYAPPTPNVEPPPPTPYDAFLPFIKSQILDWDPPELLVGDGVSEWFASTPVGHGRAGYAAAPQAVVPKLSMFSLDQEGQAQIVLALLERLDRDTSAVGPSHPLRKRVPKLRSAAFSVFRLDRLGEEATRRTSIGGGSRNLGEMDHSTSPGAHRPKIGWARLEKSKANAKGLYQGDWLHRPISDMEFPPLARLMIAATMHVREVTGDKRITLRPLAEYGSMLMLFCVFMFIWIFF</sequence>
<evidence type="ECO:0000256" key="1">
    <source>
        <dbReference type="ARBA" id="ARBA00004167"/>
    </source>
</evidence>
<keyword evidence="3 6" id="KW-1133">Transmembrane helix</keyword>
<keyword evidence="4 6" id="KW-0472">Membrane</keyword>
<dbReference type="EMBL" id="HBEN01013563">
    <property type="protein sequence ID" value="CAD8449729.1"/>
    <property type="molecule type" value="Transcribed_RNA"/>
</dbReference>
<reference evidence="7" key="1">
    <citation type="submission" date="2021-01" db="EMBL/GenBank/DDBJ databases">
        <authorList>
            <person name="Corre E."/>
            <person name="Pelletier E."/>
            <person name="Niang G."/>
            <person name="Scheremetjew M."/>
            <person name="Finn R."/>
            <person name="Kale V."/>
            <person name="Holt S."/>
            <person name="Cochrane G."/>
            <person name="Meng A."/>
            <person name="Brown T."/>
            <person name="Cohen L."/>
        </authorList>
    </citation>
    <scope>NUCLEOTIDE SEQUENCE</scope>
    <source>
        <strain evidence="7">CCAC1681</strain>
    </source>
</reference>
<feature type="compositionally biased region" description="Basic and acidic residues" evidence="5">
    <location>
        <begin position="444"/>
        <end position="456"/>
    </location>
</feature>
<feature type="compositionally biased region" description="Low complexity" evidence="5">
    <location>
        <begin position="508"/>
        <end position="523"/>
    </location>
</feature>
<dbReference type="GO" id="GO:0046513">
    <property type="term" value="P:ceramide biosynthetic process"/>
    <property type="evidence" value="ECO:0007669"/>
    <property type="project" value="TreeGrafter"/>
</dbReference>
<evidence type="ECO:0000256" key="5">
    <source>
        <dbReference type="SAM" id="MobiDB-lite"/>
    </source>
</evidence>
<dbReference type="AlphaFoldDB" id="A0A7S0DCF3"/>
<feature type="region of interest" description="Disordered" evidence="5">
    <location>
        <begin position="228"/>
        <end position="248"/>
    </location>
</feature>
<gene>
    <name evidence="7" type="ORF">MSP1401_LOCUS11290</name>
</gene>
<evidence type="ECO:0000256" key="4">
    <source>
        <dbReference type="ARBA" id="ARBA00023136"/>
    </source>
</evidence>
<feature type="region of interest" description="Disordered" evidence="5">
    <location>
        <begin position="506"/>
        <end position="564"/>
    </location>
</feature>
<feature type="region of interest" description="Disordered" evidence="5">
    <location>
        <begin position="399"/>
        <end position="456"/>
    </location>
</feature>